<protein>
    <recommendedName>
        <fullName evidence="9">Alpha,alpha-trehalose phosphate synthase-like protein subunit</fullName>
    </recommendedName>
</protein>
<organism evidence="6">
    <name type="scientific">Eremomyces bilateralis CBS 781.70</name>
    <dbReference type="NCBI Taxonomy" id="1392243"/>
    <lineage>
        <taxon>Eukaryota</taxon>
        <taxon>Fungi</taxon>
        <taxon>Dikarya</taxon>
        <taxon>Ascomycota</taxon>
        <taxon>Pezizomycotina</taxon>
        <taxon>Dothideomycetes</taxon>
        <taxon>Dothideomycetes incertae sedis</taxon>
        <taxon>Eremomycetales</taxon>
        <taxon>Eremomycetaceae</taxon>
        <taxon>Eremomyces</taxon>
    </lineage>
</organism>
<dbReference type="GO" id="GO:0030234">
    <property type="term" value="F:enzyme regulator activity"/>
    <property type="evidence" value="ECO:0007669"/>
    <property type="project" value="UniProtKB-ARBA"/>
</dbReference>
<dbReference type="GO" id="GO:0005992">
    <property type="term" value="P:trehalose biosynthetic process"/>
    <property type="evidence" value="ECO:0007669"/>
    <property type="project" value="InterPro"/>
</dbReference>
<gene>
    <name evidence="6 8" type="ORF">P152DRAFT_455118</name>
</gene>
<dbReference type="FunFam" id="3.40.50.2000:FF:000036">
    <property type="entry name" value="Alpha,alpha-trehalose-phosphate synthase subunit Tps2"/>
    <property type="match status" value="1"/>
</dbReference>
<dbReference type="Pfam" id="PF00982">
    <property type="entry name" value="Glyco_transf_20"/>
    <property type="match status" value="1"/>
</dbReference>
<dbReference type="Gene3D" id="3.30.70.1020">
    <property type="entry name" value="Trehalose-6-phosphate phosphatase related protein, domain 2"/>
    <property type="match status" value="1"/>
</dbReference>
<dbReference type="GeneID" id="54419303"/>
<keyword evidence="4" id="KW-0597">Phosphoprotein</keyword>
<dbReference type="EMBL" id="ML975151">
    <property type="protein sequence ID" value="KAF1815412.1"/>
    <property type="molecule type" value="Genomic_DNA"/>
</dbReference>
<proteinExistence type="inferred from homology"/>
<dbReference type="InterPro" id="IPR001830">
    <property type="entry name" value="Glyco_trans_20"/>
</dbReference>
<evidence type="ECO:0000256" key="3">
    <source>
        <dbReference type="ARBA" id="ARBA00022490"/>
    </source>
</evidence>
<reference evidence="8" key="2">
    <citation type="submission" date="2020-04" db="EMBL/GenBank/DDBJ databases">
        <authorList>
            <consortium name="NCBI Genome Project"/>
        </authorList>
    </citation>
    <scope>NUCLEOTIDE SEQUENCE</scope>
    <source>
        <strain evidence="8">CBS 781.70</strain>
    </source>
</reference>
<evidence type="ECO:0000313" key="8">
    <source>
        <dbReference type="RefSeq" id="XP_033537043.1"/>
    </source>
</evidence>
<dbReference type="GO" id="GO:0004805">
    <property type="term" value="F:trehalose-phosphatase activity"/>
    <property type="evidence" value="ECO:0007669"/>
    <property type="project" value="TreeGrafter"/>
</dbReference>
<dbReference type="Gene3D" id="3.40.50.2000">
    <property type="entry name" value="Glycogen Phosphorylase B"/>
    <property type="match status" value="2"/>
</dbReference>
<comment type="subcellular location">
    <subcellularLocation>
        <location evidence="1">Cytoplasm</location>
    </subcellularLocation>
</comment>
<dbReference type="AlphaFoldDB" id="A0A6G1GBQ7"/>
<dbReference type="CDD" id="cd03788">
    <property type="entry name" value="GT20_TPS"/>
    <property type="match status" value="1"/>
</dbReference>
<accession>A0A6G1GBQ7</accession>
<evidence type="ECO:0000256" key="4">
    <source>
        <dbReference type="ARBA" id="ARBA00022553"/>
    </source>
</evidence>
<evidence type="ECO:0008006" key="9">
    <source>
        <dbReference type="Google" id="ProtNLM"/>
    </source>
</evidence>
<dbReference type="SUPFAM" id="SSF56784">
    <property type="entry name" value="HAD-like"/>
    <property type="match status" value="1"/>
</dbReference>
<dbReference type="PANTHER" id="PTHR10788">
    <property type="entry name" value="TREHALOSE-6-PHOSPHATE SYNTHASE"/>
    <property type="match status" value="1"/>
</dbReference>
<dbReference type="PANTHER" id="PTHR10788:SF15">
    <property type="entry name" value="TREHALOSE SYNTHASE COMPLEX REGULATORY SUBUNIT TPS3-RELATED"/>
    <property type="match status" value="1"/>
</dbReference>
<reference evidence="8" key="3">
    <citation type="submission" date="2025-04" db="UniProtKB">
        <authorList>
            <consortium name="RefSeq"/>
        </authorList>
    </citation>
    <scope>IDENTIFICATION</scope>
    <source>
        <strain evidence="8">CBS 781.70</strain>
    </source>
</reference>
<reference evidence="6 8" key="1">
    <citation type="submission" date="2020-01" db="EMBL/GenBank/DDBJ databases">
        <authorList>
            <consortium name="DOE Joint Genome Institute"/>
            <person name="Haridas S."/>
            <person name="Albert R."/>
            <person name="Binder M."/>
            <person name="Bloem J."/>
            <person name="Labutti K."/>
            <person name="Salamov A."/>
            <person name="Andreopoulos B."/>
            <person name="Baker S.E."/>
            <person name="Barry K."/>
            <person name="Bills G."/>
            <person name="Bluhm B.H."/>
            <person name="Cannon C."/>
            <person name="Castanera R."/>
            <person name="Culley D.E."/>
            <person name="Daum C."/>
            <person name="Ezra D."/>
            <person name="Gonzalez J.B."/>
            <person name="Henrissat B."/>
            <person name="Kuo A."/>
            <person name="Liang C."/>
            <person name="Lipzen A."/>
            <person name="Lutzoni F."/>
            <person name="Magnuson J."/>
            <person name="Mondo S."/>
            <person name="Nolan M."/>
            <person name="Ohm R."/>
            <person name="Pangilinan J."/>
            <person name="Park H.-J."/>
            <person name="Ramirez L."/>
            <person name="Alfaro M."/>
            <person name="Sun H."/>
            <person name="Tritt A."/>
            <person name="Yoshinaga Y."/>
            <person name="Zwiers L.-H."/>
            <person name="Turgeon B.G."/>
            <person name="Goodwin S.B."/>
            <person name="Spatafora J.W."/>
            <person name="Crous P.W."/>
            <person name="Grigoriev I.V."/>
        </authorList>
    </citation>
    <scope>NUCLEOTIDE SEQUENCE</scope>
    <source>
        <strain evidence="6 8">CBS 781.70</strain>
    </source>
</reference>
<keyword evidence="7" id="KW-1185">Reference proteome</keyword>
<dbReference type="Gene3D" id="3.40.50.1000">
    <property type="entry name" value="HAD superfamily/HAD-like"/>
    <property type="match status" value="1"/>
</dbReference>
<dbReference type="SUPFAM" id="SSF53756">
    <property type="entry name" value="UDP-Glycosyltransferase/glycogen phosphorylase"/>
    <property type="match status" value="1"/>
</dbReference>
<dbReference type="OrthoDB" id="755951at2759"/>
<evidence type="ECO:0000256" key="1">
    <source>
        <dbReference type="ARBA" id="ARBA00004496"/>
    </source>
</evidence>
<evidence type="ECO:0000313" key="7">
    <source>
        <dbReference type="Proteomes" id="UP000504638"/>
    </source>
</evidence>
<evidence type="ECO:0000313" key="6">
    <source>
        <dbReference type="EMBL" id="KAF1815412.1"/>
    </source>
</evidence>
<dbReference type="GO" id="GO:0005829">
    <property type="term" value="C:cytosol"/>
    <property type="evidence" value="ECO:0007669"/>
    <property type="project" value="TreeGrafter"/>
</dbReference>
<dbReference type="GO" id="GO:0003825">
    <property type="term" value="F:alpha,alpha-trehalose-phosphate synthase (UDP-forming) activity"/>
    <property type="evidence" value="ECO:0007669"/>
    <property type="project" value="TreeGrafter"/>
</dbReference>
<dbReference type="Pfam" id="PF02358">
    <property type="entry name" value="Trehalose_PPase"/>
    <property type="match status" value="1"/>
</dbReference>
<dbReference type="RefSeq" id="XP_033537043.1">
    <property type="nucleotide sequence ID" value="XM_033678733.1"/>
</dbReference>
<dbReference type="InterPro" id="IPR023214">
    <property type="entry name" value="HAD_sf"/>
</dbReference>
<dbReference type="InterPro" id="IPR003337">
    <property type="entry name" value="Trehalose_PPase"/>
</dbReference>
<feature type="region of interest" description="Disordered" evidence="5">
    <location>
        <begin position="133"/>
        <end position="154"/>
    </location>
</feature>
<comment type="similarity">
    <text evidence="2">In the N-terminal section; belongs to the glycosyltransferase 20 family.</text>
</comment>
<name>A0A6G1GBQ7_9PEZI</name>
<evidence type="ECO:0000256" key="5">
    <source>
        <dbReference type="SAM" id="MobiDB-lite"/>
    </source>
</evidence>
<dbReference type="Proteomes" id="UP000504638">
    <property type="component" value="Unplaced"/>
</dbReference>
<dbReference type="InterPro" id="IPR036412">
    <property type="entry name" value="HAD-like_sf"/>
</dbReference>
<evidence type="ECO:0000256" key="2">
    <source>
        <dbReference type="ARBA" id="ARBA00005409"/>
    </source>
</evidence>
<sequence>MPTFVCALFLPNTVDFHNLPSSDPSSPVTLGTRTGSVSDVPQVKTSLFPEADPPKTPSSNDVDYFFSKRQPSARSYFPKSNNPGGLVRSDSHVPEWGSALPFRQPKSRAAELPPDTILRYTQQQQAIDRAKTARSRRASQALVPSRSGSSDPNWGQEWTVAPAVQNNGDLANAVRATIDTGALDNVIWLGTVGFPTDSLRQQTKDEINERMESEFDSLTVFVKDSDIDGHYNHYCKTILWPVLHYQIPDHPKSKAYEDHSWKYYVNINQAFADKIIACYKRGDTIWIHDYHLLLVPGMVRNKIPDAQIGFFLHTAFPSSEVFRCLSVRNQLLNGMLGANLISFQSSEYADHFLTTCSRLLLVEATTEGVQLEHRFVNVSSIAIGIDPKGIEQERVQEEVGDWIKMMQERYKDKHLIVARDKLDNVRGVRQKLLAYELFLNKYPEWREKVVLIQVAVSASDNPAFNATVSDIVTRIESQHANLARQPLIFLRQDISYPQYLGLLCIADVLMITSLREGMNLAAHEFIYCQDGRDGGKQHGPVILSEFTGCHSLFDGSVLSVNPWNYRQCADAIKEALEMDAAEKERRYTKMREIVLKCTGSSWCTELSTQLSKCYNNQYTQDAMSIPRLSATQLGDRYRRTKRRLFILDYEGTLANITSMNSNVHLSSPQRVIDTLNDLLLDTRNIVYIMSGQRPENLERLFSRVPGLGIIAENGCFSREAGQDAWTRFADFEKMEEWKAEVKNVLQYYLDRIPGGTIEENHCSLRLKYGRAEDIQAAAAFAGDCANNVNDACSGMRIRAIHIHQGVLIEPYDWSKGSAATHIFDELRAGNGPHFNPVRGEGPDDTDANNNKGKEALMPDFLMVAGNDREDEGIFRWANNLQKDGVVPYVTTVSVGKRNTDAMSTLTQGTTGLLSVLTNLSKLNGA</sequence>
<dbReference type="FunFam" id="3.40.50.2000:FF:000099">
    <property type="entry name" value="Alpha,alpha-trehalose phosphate synthase subunit, putative"/>
    <property type="match status" value="1"/>
</dbReference>
<dbReference type="GO" id="GO:0005946">
    <property type="term" value="C:alpha,alpha-trehalose-phosphate synthase complex (UDP-forming)"/>
    <property type="evidence" value="ECO:0007669"/>
    <property type="project" value="TreeGrafter"/>
</dbReference>
<keyword evidence="3" id="KW-0963">Cytoplasm</keyword>